<evidence type="ECO:0000313" key="1">
    <source>
        <dbReference type="EMBL" id="ACJ31405.1"/>
    </source>
</evidence>
<dbReference type="KEGG" id="swp:swp_4775"/>
<dbReference type="SUPFAM" id="SSF53335">
    <property type="entry name" value="S-adenosyl-L-methionine-dependent methyltransferases"/>
    <property type="match status" value="1"/>
</dbReference>
<dbReference type="InterPro" id="IPR029063">
    <property type="entry name" value="SAM-dependent_MTases_sf"/>
</dbReference>
<dbReference type="Proteomes" id="UP000000753">
    <property type="component" value="Chromosome"/>
</dbReference>
<gene>
    <name evidence="1" type="ordered locus">swp_4775</name>
</gene>
<dbReference type="Pfam" id="PF13489">
    <property type="entry name" value="Methyltransf_23"/>
    <property type="match status" value="1"/>
</dbReference>
<reference evidence="1 2" key="1">
    <citation type="journal article" date="2008" name="PLoS ONE">
        <title>Environmental adaptation: genomic analysis of the piezotolerant and psychrotolerant deep-sea iron reducing bacterium Shewanella piezotolerans WP3.</title>
        <authorList>
            <person name="Wang F."/>
            <person name="Wang J."/>
            <person name="Jian H."/>
            <person name="Zhang B."/>
            <person name="Li S."/>
            <person name="Wang F."/>
            <person name="Zeng X."/>
            <person name="Gao L."/>
            <person name="Bartlett D.H."/>
            <person name="Yu J."/>
            <person name="Hu S."/>
            <person name="Xiao X."/>
        </authorList>
    </citation>
    <scope>NUCLEOTIDE SEQUENCE [LARGE SCALE GENOMIC DNA]</scope>
    <source>
        <strain evidence="2">WP3 / JCM 13877</strain>
    </source>
</reference>
<proteinExistence type="predicted"/>
<dbReference type="STRING" id="225849.swp_4775"/>
<organism evidence="1 2">
    <name type="scientific">Shewanella piezotolerans (strain WP3 / JCM 13877)</name>
    <dbReference type="NCBI Taxonomy" id="225849"/>
    <lineage>
        <taxon>Bacteria</taxon>
        <taxon>Pseudomonadati</taxon>
        <taxon>Pseudomonadota</taxon>
        <taxon>Gammaproteobacteria</taxon>
        <taxon>Alteromonadales</taxon>
        <taxon>Shewanellaceae</taxon>
        <taxon>Shewanella</taxon>
    </lineage>
</organism>
<evidence type="ECO:0000313" key="2">
    <source>
        <dbReference type="Proteomes" id="UP000000753"/>
    </source>
</evidence>
<dbReference type="EMBL" id="CP000472">
    <property type="protein sequence ID" value="ACJ31405.1"/>
    <property type="molecule type" value="Genomic_DNA"/>
</dbReference>
<accession>B8CUS9</accession>
<keyword evidence="2" id="KW-1185">Reference proteome</keyword>
<dbReference type="AlphaFoldDB" id="B8CUS9"/>
<name>B8CUS9_SHEPW</name>
<sequence>MMDEKAIYNYHQNSASDMGYRQFLSRALVPLFSRLASQDQGLDFGCGPGPTISVIAAESDIQISNYDPYYCNDMALLQQQYDFVTTTEVIGHVAGALCYTNCIKYLSSSEPLSLFNSKRIGKEMVIPF</sequence>
<protein>
    <submittedName>
        <fullName evidence="1">Uncharacterized protein</fullName>
    </submittedName>
</protein>
<dbReference type="eggNOG" id="COG2227">
    <property type="taxonomic scope" value="Bacteria"/>
</dbReference>
<dbReference type="HOGENOM" id="CLU_1958077_0_0_6"/>